<evidence type="ECO:0000256" key="4">
    <source>
        <dbReference type="ARBA" id="ARBA00022989"/>
    </source>
</evidence>
<keyword evidence="2" id="KW-1003">Cell membrane</keyword>
<evidence type="ECO:0000313" key="8">
    <source>
        <dbReference type="EMBL" id="NVN53730.1"/>
    </source>
</evidence>
<evidence type="ECO:0000313" key="9">
    <source>
        <dbReference type="Proteomes" id="UP000570517"/>
    </source>
</evidence>
<feature type="transmembrane region" description="Helical" evidence="7">
    <location>
        <begin position="189"/>
        <end position="208"/>
    </location>
</feature>
<proteinExistence type="predicted"/>
<dbReference type="PANTHER" id="PTHR30250:SF26">
    <property type="entry name" value="PSMA PROTEIN"/>
    <property type="match status" value="1"/>
</dbReference>
<feature type="compositionally biased region" description="Basic residues" evidence="6">
    <location>
        <begin position="451"/>
        <end position="460"/>
    </location>
</feature>
<name>A0A850Q0H7_9MYCO</name>
<feature type="region of interest" description="Disordered" evidence="6">
    <location>
        <begin position="423"/>
        <end position="460"/>
    </location>
</feature>
<evidence type="ECO:0008006" key="10">
    <source>
        <dbReference type="Google" id="ProtNLM"/>
    </source>
</evidence>
<comment type="caution">
    <text evidence="8">The sequence shown here is derived from an EMBL/GenBank/DDBJ whole genome shotgun (WGS) entry which is preliminary data.</text>
</comment>
<evidence type="ECO:0000256" key="1">
    <source>
        <dbReference type="ARBA" id="ARBA00004651"/>
    </source>
</evidence>
<reference evidence="8 9" key="1">
    <citation type="submission" date="2020-05" db="EMBL/GenBank/DDBJ databases">
        <title>Draft genome sequence of Mycobacterium hippocampi DL, isolated from European seabass, Dicentrarchus labrax, reared in fish farms.</title>
        <authorList>
            <person name="Stathopoulou P."/>
            <person name="Asimakis E."/>
            <person name="Tzokas K."/>
            <person name="Batargias C."/>
            <person name="Tsiamis G."/>
        </authorList>
    </citation>
    <scope>NUCLEOTIDE SEQUENCE [LARGE SCALE GENOMIC DNA]</scope>
    <source>
        <strain evidence="8 9">DL</strain>
    </source>
</reference>
<feature type="transmembrane region" description="Helical" evidence="7">
    <location>
        <begin position="121"/>
        <end position="146"/>
    </location>
</feature>
<organism evidence="8 9">
    <name type="scientific">Mycolicibacterium hippocampi</name>
    <dbReference type="NCBI Taxonomy" id="659824"/>
    <lineage>
        <taxon>Bacteria</taxon>
        <taxon>Bacillati</taxon>
        <taxon>Actinomycetota</taxon>
        <taxon>Actinomycetes</taxon>
        <taxon>Mycobacteriales</taxon>
        <taxon>Mycobacteriaceae</taxon>
        <taxon>Mycolicibacterium</taxon>
    </lineage>
</organism>
<feature type="transmembrane region" description="Helical" evidence="7">
    <location>
        <begin position="153"/>
        <end position="177"/>
    </location>
</feature>
<dbReference type="PANTHER" id="PTHR30250">
    <property type="entry name" value="PST FAMILY PREDICTED COLANIC ACID TRANSPORTER"/>
    <property type="match status" value="1"/>
</dbReference>
<sequence length="460" mass="47360">MTVSRPEVARGLLGNSVALLATTQITALLGYAFWMLCAHWVPASVIGITNTVIAAMTLVAILAVAGYIPMLPRLLPGATAEERSGVCSAAFVLTVIVSGLVGVAAALLLPQRLHAAVGTGWLMVLVSTGAVGTAMLLVINAALLGVRRADLSLLGSVAASLARLIVIAAIVTSGVAAAGAGTSSVHTILIVWIVSLWISGVLSIWLLVRAAPGFRFSPGPMWFSLVWRSVAWDHVATLALRAPALALPILASAHLPPTEVGYLVVAVMIASAFLAVPGAVSNALLADCADDPARLRAQTRRALCFAAVLLIPPVIITCLLARVVLGLFGSGYADYSLVLILLLLSTFPDALINVALAALRVMRRLTEVAVVTVLGATITIGGTWLLMPSMGVSGAIVALFASQAIALAALSATLVRGSPVSAENVSGEHKDAPGLSGDESSEIVASGQLSNRRRDRVGRK</sequence>
<evidence type="ECO:0000256" key="5">
    <source>
        <dbReference type="ARBA" id="ARBA00023136"/>
    </source>
</evidence>
<feature type="transmembrane region" description="Helical" evidence="7">
    <location>
        <begin position="368"/>
        <end position="387"/>
    </location>
</feature>
<evidence type="ECO:0000256" key="7">
    <source>
        <dbReference type="SAM" id="Phobius"/>
    </source>
</evidence>
<dbReference type="Proteomes" id="UP000570517">
    <property type="component" value="Unassembled WGS sequence"/>
</dbReference>
<feature type="transmembrane region" description="Helical" evidence="7">
    <location>
        <begin position="302"/>
        <end position="329"/>
    </location>
</feature>
<dbReference type="EMBL" id="JABFYL010000049">
    <property type="protein sequence ID" value="NVN53730.1"/>
    <property type="molecule type" value="Genomic_DNA"/>
</dbReference>
<feature type="transmembrane region" description="Helical" evidence="7">
    <location>
        <begin position="12"/>
        <end position="34"/>
    </location>
</feature>
<feature type="transmembrane region" description="Helical" evidence="7">
    <location>
        <begin position="40"/>
        <end position="68"/>
    </location>
</feature>
<keyword evidence="4 7" id="KW-1133">Transmembrane helix</keyword>
<accession>A0A850Q0H7</accession>
<protein>
    <recommendedName>
        <fullName evidence="10">Polysaccharide biosynthesis protein</fullName>
    </recommendedName>
</protein>
<dbReference type="GO" id="GO:0005886">
    <property type="term" value="C:plasma membrane"/>
    <property type="evidence" value="ECO:0007669"/>
    <property type="project" value="UniProtKB-SubCell"/>
</dbReference>
<keyword evidence="5 7" id="KW-0472">Membrane</keyword>
<dbReference type="InterPro" id="IPR050833">
    <property type="entry name" value="Poly_Biosynth_Transport"/>
</dbReference>
<comment type="subcellular location">
    <subcellularLocation>
        <location evidence="1">Cell membrane</location>
        <topology evidence="1">Multi-pass membrane protein</topology>
    </subcellularLocation>
</comment>
<feature type="transmembrane region" description="Helical" evidence="7">
    <location>
        <begin position="335"/>
        <end position="356"/>
    </location>
</feature>
<feature type="transmembrane region" description="Helical" evidence="7">
    <location>
        <begin position="260"/>
        <end position="281"/>
    </location>
</feature>
<dbReference type="AlphaFoldDB" id="A0A850Q0H7"/>
<keyword evidence="3 7" id="KW-0812">Transmembrane</keyword>
<evidence type="ECO:0000256" key="6">
    <source>
        <dbReference type="SAM" id="MobiDB-lite"/>
    </source>
</evidence>
<gene>
    <name evidence="8" type="ORF">HLY00_4081</name>
</gene>
<keyword evidence="9" id="KW-1185">Reference proteome</keyword>
<dbReference type="RefSeq" id="WP_178361915.1">
    <property type="nucleotide sequence ID" value="NZ_JABFYL010000049.1"/>
</dbReference>
<feature type="transmembrane region" description="Helical" evidence="7">
    <location>
        <begin position="393"/>
        <end position="415"/>
    </location>
</feature>
<feature type="transmembrane region" description="Helical" evidence="7">
    <location>
        <begin position="89"/>
        <end position="109"/>
    </location>
</feature>
<evidence type="ECO:0000256" key="2">
    <source>
        <dbReference type="ARBA" id="ARBA00022475"/>
    </source>
</evidence>
<evidence type="ECO:0000256" key="3">
    <source>
        <dbReference type="ARBA" id="ARBA00022692"/>
    </source>
</evidence>